<feature type="region of interest" description="Disordered" evidence="1">
    <location>
        <begin position="156"/>
        <end position="182"/>
    </location>
</feature>
<evidence type="ECO:0000313" key="2">
    <source>
        <dbReference type="EMBL" id="GAA5816236.1"/>
    </source>
</evidence>
<feature type="compositionally biased region" description="Basic and acidic residues" evidence="1">
    <location>
        <begin position="168"/>
        <end position="182"/>
    </location>
</feature>
<dbReference type="EMBL" id="BAABUK010000030">
    <property type="protein sequence ID" value="GAA5816236.1"/>
    <property type="molecule type" value="Genomic_DNA"/>
</dbReference>
<comment type="caution">
    <text evidence="2">The sequence shown here is derived from an EMBL/GenBank/DDBJ whole genome shotgun (WGS) entry which is preliminary data.</text>
</comment>
<organism evidence="2 3">
    <name type="scientific">Mucor flavus</name>
    <dbReference type="NCBI Taxonomy" id="439312"/>
    <lineage>
        <taxon>Eukaryota</taxon>
        <taxon>Fungi</taxon>
        <taxon>Fungi incertae sedis</taxon>
        <taxon>Mucoromycota</taxon>
        <taxon>Mucoromycotina</taxon>
        <taxon>Mucoromycetes</taxon>
        <taxon>Mucorales</taxon>
        <taxon>Mucorineae</taxon>
        <taxon>Mucoraceae</taxon>
        <taxon>Mucor</taxon>
    </lineage>
</organism>
<keyword evidence="3" id="KW-1185">Reference proteome</keyword>
<proteinExistence type="predicted"/>
<reference evidence="2 3" key="1">
    <citation type="submission" date="2024-04" db="EMBL/GenBank/DDBJ databases">
        <title>genome sequences of Mucor flavus KT1a and Helicostylum pulchrum KT1b strains isolated from the surface of a dry-aged beef.</title>
        <authorList>
            <person name="Toyotome T."/>
            <person name="Hosono M."/>
            <person name="Torimaru M."/>
            <person name="Fukuda K."/>
            <person name="Mikami N."/>
        </authorList>
    </citation>
    <scope>NUCLEOTIDE SEQUENCE [LARGE SCALE GENOMIC DNA]</scope>
    <source>
        <strain evidence="2 3">KT1a</strain>
    </source>
</reference>
<gene>
    <name evidence="2" type="ORF">MFLAVUS_009762</name>
</gene>
<name>A0ABP9ZAT1_9FUNG</name>
<evidence type="ECO:0000313" key="3">
    <source>
        <dbReference type="Proteomes" id="UP001473302"/>
    </source>
</evidence>
<accession>A0ABP9ZAT1</accession>
<evidence type="ECO:0000256" key="1">
    <source>
        <dbReference type="SAM" id="MobiDB-lite"/>
    </source>
</evidence>
<sequence length="182" mass="20702">MTSKSSSSDASQNLYAQRIAPEYDVNCPEVSISFETESAFDLWFEKTARRHAHWITRQTNISKRNAAITAEMSEEASKICLLPKMVRYFICDHGRSKSVREKTAVKGDEVASKKRRVRKRPSIKVNCPAKITKTTLYNGEVSLKYVWQHANHNPLDKSDIASSRLPKATKDLVRQQADSNKD</sequence>
<dbReference type="Proteomes" id="UP001473302">
    <property type="component" value="Unassembled WGS sequence"/>
</dbReference>
<protein>
    <submittedName>
        <fullName evidence="2">Uncharacterized protein</fullName>
    </submittedName>
</protein>